<dbReference type="GO" id="GO:0030258">
    <property type="term" value="P:lipid modification"/>
    <property type="evidence" value="ECO:0007669"/>
    <property type="project" value="TreeGrafter"/>
</dbReference>
<evidence type="ECO:0000313" key="9">
    <source>
        <dbReference type="Proteomes" id="UP001146793"/>
    </source>
</evidence>
<evidence type="ECO:0000256" key="4">
    <source>
        <dbReference type="ARBA" id="ARBA00022989"/>
    </source>
</evidence>
<evidence type="ECO:0000256" key="2">
    <source>
        <dbReference type="ARBA" id="ARBA00022679"/>
    </source>
</evidence>
<keyword evidence="2" id="KW-0808">Transferase</keyword>
<keyword evidence="6" id="KW-0012">Acyltransferase</keyword>
<dbReference type="InterPro" id="IPR004299">
    <property type="entry name" value="MBOAT_fam"/>
</dbReference>
<dbReference type="GO" id="GO:0047184">
    <property type="term" value="F:1-acylglycerophosphocholine O-acyltransferase activity"/>
    <property type="evidence" value="ECO:0007669"/>
    <property type="project" value="TreeGrafter"/>
</dbReference>
<evidence type="ECO:0000313" key="8">
    <source>
        <dbReference type="EMBL" id="KAJ3440047.1"/>
    </source>
</evidence>
<dbReference type="Proteomes" id="UP001146793">
    <property type="component" value="Unassembled WGS sequence"/>
</dbReference>
<feature type="transmembrane region" description="Helical" evidence="7">
    <location>
        <begin position="168"/>
        <end position="187"/>
    </location>
</feature>
<dbReference type="PANTHER" id="PTHR13906">
    <property type="entry name" value="PORCUPINE"/>
    <property type="match status" value="1"/>
</dbReference>
<evidence type="ECO:0000256" key="1">
    <source>
        <dbReference type="ARBA" id="ARBA00004141"/>
    </source>
</evidence>
<feature type="transmembrane region" description="Helical" evidence="7">
    <location>
        <begin position="372"/>
        <end position="388"/>
    </location>
</feature>
<dbReference type="GO" id="GO:0016020">
    <property type="term" value="C:membrane"/>
    <property type="evidence" value="ECO:0007669"/>
    <property type="project" value="UniProtKB-SubCell"/>
</dbReference>
<feature type="transmembrane region" description="Helical" evidence="7">
    <location>
        <begin position="431"/>
        <end position="456"/>
    </location>
</feature>
<keyword evidence="5 7" id="KW-0472">Membrane</keyword>
<accession>A0AAV7ZH67</accession>
<dbReference type="Pfam" id="PF03062">
    <property type="entry name" value="MBOAT"/>
    <property type="match status" value="1"/>
</dbReference>
<gene>
    <name evidence="8" type="ORF">M0812_16095</name>
</gene>
<feature type="transmembrane region" description="Helical" evidence="7">
    <location>
        <begin position="394"/>
        <end position="410"/>
    </location>
</feature>
<dbReference type="EMBL" id="JANTQA010000032">
    <property type="protein sequence ID" value="KAJ3440047.1"/>
    <property type="molecule type" value="Genomic_DNA"/>
</dbReference>
<sequence length="509" mass="59658">MNIVDYIDKPFEILSDLLNHGSDIIKVTFCMLLAYPLSLVLKKIKDPKKRLWYSLILGVVFLVFVHRGQTIWVFAPCVILYYVLKWKPLNPHYFFVGAIFYLLFFHVHDLVTSYLQYCLKIRTTVMIQVVLYTSFVYNYYDGKTKKKSELTESQQRLVITEMPPLLDFLAYFLQFNTILIGPTYEYVHFENYMYNRSIEQAKKEFKKKHSNIKIGKDNSTSTGLKTLGISTAFCAMYLFFGMKFPNSLLFDEAQKKKNFLYRVLLTHIVTIKTRFKYYHALLLAEGSCQMSGSTFNGIDEKTGAFKWNLVENMKPFTIETAPSIYIASGVWNKRISIWLRLYIYNRIIKTKEIEIENKKGEKQKRVIREREGLATLLTFVVSAVWHGVYPGYYFTFILWFVVTLAGRSLRRNIRPFFVTDDGKAIQPFKKIYDVAGHIFTPLLIDNIGLPLIVFTFSKSIKVFQFGNFWVLWTTIPVIVITKIPICVKLLKKMRNNWVKLFTKANKKND</sequence>
<keyword evidence="3 7" id="KW-0812">Transmembrane</keyword>
<evidence type="ECO:0000256" key="6">
    <source>
        <dbReference type="ARBA" id="ARBA00023315"/>
    </source>
</evidence>
<proteinExistence type="predicted"/>
<dbReference type="PANTHER" id="PTHR13906:SF4">
    <property type="entry name" value="LYSOPHOSPHOLIPID ACYLTRANSFERASE 6"/>
    <property type="match status" value="1"/>
</dbReference>
<reference evidence="8" key="1">
    <citation type="submission" date="2022-08" db="EMBL/GenBank/DDBJ databases">
        <title>Novel sulphate-reducing endosymbionts in the free-living metamonad Anaeramoeba.</title>
        <authorList>
            <person name="Jerlstrom-Hultqvist J."/>
            <person name="Cepicka I."/>
            <person name="Gallot-Lavallee L."/>
            <person name="Salas-Leiva D."/>
            <person name="Curtis B.A."/>
            <person name="Zahonova K."/>
            <person name="Pipaliya S."/>
            <person name="Dacks J."/>
            <person name="Roger A.J."/>
        </authorList>
    </citation>
    <scope>NUCLEOTIDE SEQUENCE</scope>
    <source>
        <strain evidence="8">Busselton2</strain>
    </source>
</reference>
<feature type="transmembrane region" description="Helical" evidence="7">
    <location>
        <begin position="93"/>
        <end position="111"/>
    </location>
</feature>
<organism evidence="8 9">
    <name type="scientific">Anaeramoeba flamelloides</name>
    <dbReference type="NCBI Taxonomy" id="1746091"/>
    <lineage>
        <taxon>Eukaryota</taxon>
        <taxon>Metamonada</taxon>
        <taxon>Anaeramoebidae</taxon>
        <taxon>Anaeramoeba</taxon>
    </lineage>
</organism>
<protein>
    <submittedName>
        <fullName evidence="8">Oysgedart isoform a</fullName>
    </submittedName>
</protein>
<comment type="caution">
    <text evidence="8">The sequence shown here is derived from an EMBL/GenBank/DDBJ whole genome shotgun (WGS) entry which is preliminary data.</text>
</comment>
<comment type="subcellular location">
    <subcellularLocation>
        <location evidence="1">Membrane</location>
        <topology evidence="1">Multi-pass membrane protein</topology>
    </subcellularLocation>
</comment>
<evidence type="ECO:0000256" key="3">
    <source>
        <dbReference type="ARBA" id="ARBA00022692"/>
    </source>
</evidence>
<feature type="transmembrane region" description="Helical" evidence="7">
    <location>
        <begin position="53"/>
        <end position="81"/>
    </location>
</feature>
<name>A0AAV7ZH67_9EUKA</name>
<evidence type="ECO:0000256" key="7">
    <source>
        <dbReference type="SAM" id="Phobius"/>
    </source>
</evidence>
<evidence type="ECO:0000256" key="5">
    <source>
        <dbReference type="ARBA" id="ARBA00023136"/>
    </source>
</evidence>
<dbReference type="GO" id="GO:0046474">
    <property type="term" value="P:glycerophospholipid biosynthetic process"/>
    <property type="evidence" value="ECO:0007669"/>
    <property type="project" value="TreeGrafter"/>
</dbReference>
<keyword evidence="4 7" id="KW-1133">Transmembrane helix</keyword>
<dbReference type="AlphaFoldDB" id="A0AAV7ZH67"/>
<dbReference type="GO" id="GO:0003841">
    <property type="term" value="F:1-acylglycerol-3-phosphate O-acyltransferase activity"/>
    <property type="evidence" value="ECO:0007669"/>
    <property type="project" value="TreeGrafter"/>
</dbReference>
<feature type="transmembrane region" description="Helical" evidence="7">
    <location>
        <begin position="468"/>
        <end position="490"/>
    </location>
</feature>
<dbReference type="GO" id="GO:0005783">
    <property type="term" value="C:endoplasmic reticulum"/>
    <property type="evidence" value="ECO:0007669"/>
    <property type="project" value="TreeGrafter"/>
</dbReference>
<dbReference type="InterPro" id="IPR049941">
    <property type="entry name" value="LPLAT_7/PORCN-like"/>
</dbReference>